<evidence type="ECO:0000256" key="6">
    <source>
        <dbReference type="ARBA" id="ARBA00022741"/>
    </source>
</evidence>
<gene>
    <name evidence="14" type="ordered locus">Acid_0958</name>
</gene>
<dbReference type="InterPro" id="IPR035907">
    <property type="entry name" value="Hppk_sf"/>
</dbReference>
<keyword evidence="7 14" id="KW-0418">Kinase</keyword>
<accession>Q02AG5</accession>
<sequence length="160" mass="17816">MKPVYLSLGSNIGDRHANLRAAIEALDAGGVRVLRTSPVYETEPVDYREQAWFLNLVVEAETTLFPVQLLARIGRIERALGRVRKVAKGPRTIDIDILFYGSAMVKTAHLEIPHPRLAERRFVLAPLADLVPDLRHPATHRSVREMLQDAPAAAVRLVPS</sequence>
<keyword evidence="9" id="KW-0289">Folate biosynthesis</keyword>
<dbReference type="FunCoup" id="Q02AG5">
    <property type="interactions" value="500"/>
</dbReference>
<evidence type="ECO:0000256" key="10">
    <source>
        <dbReference type="ARBA" id="ARBA00029409"/>
    </source>
</evidence>
<comment type="function">
    <text evidence="10">Catalyzes the transfer of pyrophosphate from adenosine triphosphate (ATP) to 6-hydroxymethyl-7,8-dihydropterin, an enzymatic step in folate biosynthesis pathway.</text>
</comment>
<evidence type="ECO:0000256" key="4">
    <source>
        <dbReference type="ARBA" id="ARBA00016218"/>
    </source>
</evidence>
<keyword evidence="6" id="KW-0547">Nucleotide-binding</keyword>
<dbReference type="GO" id="GO:0046654">
    <property type="term" value="P:tetrahydrofolate biosynthetic process"/>
    <property type="evidence" value="ECO:0007669"/>
    <property type="project" value="UniProtKB-UniPathway"/>
</dbReference>
<evidence type="ECO:0000256" key="9">
    <source>
        <dbReference type="ARBA" id="ARBA00022909"/>
    </source>
</evidence>
<dbReference type="GO" id="GO:0005524">
    <property type="term" value="F:ATP binding"/>
    <property type="evidence" value="ECO:0007669"/>
    <property type="project" value="UniProtKB-KW"/>
</dbReference>
<dbReference type="eggNOG" id="COG0801">
    <property type="taxonomic scope" value="Bacteria"/>
</dbReference>
<evidence type="ECO:0000259" key="13">
    <source>
        <dbReference type="Pfam" id="PF01288"/>
    </source>
</evidence>
<comment type="pathway">
    <text evidence="1">Cofactor biosynthesis; tetrahydrofolate biosynthesis; 2-amino-4-hydroxy-6-hydroxymethyl-7,8-dihydropteridine diphosphate from 7,8-dihydroneopterin triphosphate: step 4/4.</text>
</comment>
<dbReference type="Pfam" id="PF01288">
    <property type="entry name" value="HPPK"/>
    <property type="match status" value="1"/>
</dbReference>
<proteinExistence type="inferred from homology"/>
<dbReference type="GO" id="GO:0003848">
    <property type="term" value="F:2-amino-4-hydroxy-6-hydroxymethyldihydropteridine diphosphokinase activity"/>
    <property type="evidence" value="ECO:0007669"/>
    <property type="project" value="UniProtKB-EC"/>
</dbReference>
<keyword evidence="5 14" id="KW-0808">Transferase</keyword>
<evidence type="ECO:0000256" key="8">
    <source>
        <dbReference type="ARBA" id="ARBA00022840"/>
    </source>
</evidence>
<dbReference type="GO" id="GO:0046656">
    <property type="term" value="P:folic acid biosynthetic process"/>
    <property type="evidence" value="ECO:0007669"/>
    <property type="project" value="UniProtKB-KW"/>
</dbReference>
<dbReference type="AlphaFoldDB" id="Q02AG5"/>
<dbReference type="STRING" id="234267.Acid_0958"/>
<evidence type="ECO:0000256" key="1">
    <source>
        <dbReference type="ARBA" id="ARBA00005051"/>
    </source>
</evidence>
<protein>
    <recommendedName>
        <fullName evidence="4">2-amino-4-hydroxy-6-hydroxymethyldihydropteridine pyrophosphokinase</fullName>
        <ecNumber evidence="3">2.7.6.3</ecNumber>
    </recommendedName>
    <alternativeName>
        <fullName evidence="11">6-hydroxymethyl-7,8-dihydropterin pyrophosphokinase</fullName>
    </alternativeName>
    <alternativeName>
        <fullName evidence="12">7,8-dihydro-6-hydroxymethylpterin-pyrophosphokinase</fullName>
    </alternativeName>
</protein>
<evidence type="ECO:0000256" key="3">
    <source>
        <dbReference type="ARBA" id="ARBA00013253"/>
    </source>
</evidence>
<dbReference type="UniPathway" id="UPA00077">
    <property type="reaction ID" value="UER00155"/>
</dbReference>
<evidence type="ECO:0000256" key="5">
    <source>
        <dbReference type="ARBA" id="ARBA00022679"/>
    </source>
</evidence>
<dbReference type="PANTHER" id="PTHR43071">
    <property type="entry name" value="2-AMINO-4-HYDROXY-6-HYDROXYMETHYLDIHYDROPTERIDINE PYROPHOSPHOKINASE"/>
    <property type="match status" value="1"/>
</dbReference>
<dbReference type="OrthoDB" id="9808041at2"/>
<dbReference type="PANTHER" id="PTHR43071:SF1">
    <property type="entry name" value="2-AMINO-4-HYDROXY-6-HYDROXYMETHYLDIHYDROPTERIDINE PYROPHOSPHOKINASE"/>
    <property type="match status" value="1"/>
</dbReference>
<dbReference type="CDD" id="cd00483">
    <property type="entry name" value="HPPK"/>
    <property type="match status" value="1"/>
</dbReference>
<dbReference type="InterPro" id="IPR000550">
    <property type="entry name" value="Hppk"/>
</dbReference>
<evidence type="ECO:0000256" key="11">
    <source>
        <dbReference type="ARBA" id="ARBA00029766"/>
    </source>
</evidence>
<dbReference type="EC" id="2.7.6.3" evidence="3"/>
<feature type="domain" description="7,8-dihydro-6-hydroxymethylpterin-pyrophosphokinase" evidence="13">
    <location>
        <begin position="5"/>
        <end position="132"/>
    </location>
</feature>
<comment type="similarity">
    <text evidence="2">Belongs to the HPPK family.</text>
</comment>
<dbReference type="NCBIfam" id="TIGR01498">
    <property type="entry name" value="folK"/>
    <property type="match status" value="1"/>
</dbReference>
<dbReference type="Gene3D" id="3.30.70.560">
    <property type="entry name" value="7,8-Dihydro-6-hydroxymethylpterin-pyrophosphokinase HPPK"/>
    <property type="match status" value="1"/>
</dbReference>
<organism evidence="14">
    <name type="scientific">Solibacter usitatus (strain Ellin6076)</name>
    <dbReference type="NCBI Taxonomy" id="234267"/>
    <lineage>
        <taxon>Bacteria</taxon>
        <taxon>Pseudomonadati</taxon>
        <taxon>Acidobacteriota</taxon>
        <taxon>Terriglobia</taxon>
        <taxon>Bryobacterales</taxon>
        <taxon>Solibacteraceae</taxon>
        <taxon>Candidatus Solibacter</taxon>
    </lineage>
</organism>
<name>Q02AG5_SOLUE</name>
<dbReference type="SUPFAM" id="SSF55083">
    <property type="entry name" value="6-hydroxymethyl-7,8-dihydropterin pyrophosphokinase, HPPK"/>
    <property type="match status" value="1"/>
</dbReference>
<reference evidence="14" key="1">
    <citation type="submission" date="2006-10" db="EMBL/GenBank/DDBJ databases">
        <title>Complete sequence of Solibacter usitatus Ellin6076.</title>
        <authorList>
            <consortium name="US DOE Joint Genome Institute"/>
            <person name="Copeland A."/>
            <person name="Lucas S."/>
            <person name="Lapidus A."/>
            <person name="Barry K."/>
            <person name="Detter J.C."/>
            <person name="Glavina del Rio T."/>
            <person name="Hammon N."/>
            <person name="Israni S."/>
            <person name="Dalin E."/>
            <person name="Tice H."/>
            <person name="Pitluck S."/>
            <person name="Thompson L.S."/>
            <person name="Brettin T."/>
            <person name="Bruce D."/>
            <person name="Han C."/>
            <person name="Tapia R."/>
            <person name="Gilna P."/>
            <person name="Schmutz J."/>
            <person name="Larimer F."/>
            <person name="Land M."/>
            <person name="Hauser L."/>
            <person name="Kyrpides N."/>
            <person name="Mikhailova N."/>
            <person name="Janssen P.H."/>
            <person name="Kuske C.R."/>
            <person name="Richardson P."/>
        </authorList>
    </citation>
    <scope>NUCLEOTIDE SEQUENCE</scope>
    <source>
        <strain evidence="14">Ellin6076</strain>
    </source>
</reference>
<evidence type="ECO:0000313" key="14">
    <source>
        <dbReference type="EMBL" id="ABJ81957.1"/>
    </source>
</evidence>
<evidence type="ECO:0000256" key="12">
    <source>
        <dbReference type="ARBA" id="ARBA00033413"/>
    </source>
</evidence>
<dbReference type="HOGENOM" id="CLU_097916_1_2_0"/>
<evidence type="ECO:0000256" key="7">
    <source>
        <dbReference type="ARBA" id="ARBA00022777"/>
    </source>
</evidence>
<dbReference type="KEGG" id="sus:Acid_0958"/>
<dbReference type="InParanoid" id="Q02AG5"/>
<evidence type="ECO:0000256" key="2">
    <source>
        <dbReference type="ARBA" id="ARBA00005810"/>
    </source>
</evidence>
<keyword evidence="8" id="KW-0067">ATP-binding</keyword>
<dbReference type="EMBL" id="CP000473">
    <property type="protein sequence ID" value="ABJ81957.1"/>
    <property type="molecule type" value="Genomic_DNA"/>
</dbReference>
<dbReference type="GO" id="GO:0016301">
    <property type="term" value="F:kinase activity"/>
    <property type="evidence" value="ECO:0007669"/>
    <property type="project" value="UniProtKB-KW"/>
</dbReference>